<keyword evidence="1" id="KW-1133">Transmembrane helix</keyword>
<keyword evidence="1" id="KW-0472">Membrane</keyword>
<comment type="caution">
    <text evidence="2">The sequence shown here is derived from an EMBL/GenBank/DDBJ whole genome shotgun (WGS) entry which is preliminary data.</text>
</comment>
<accession>A0A922PUC2</accession>
<dbReference type="Proteomes" id="UP000051085">
    <property type="component" value="Unassembled WGS sequence"/>
</dbReference>
<evidence type="ECO:0000313" key="3">
    <source>
        <dbReference type="Proteomes" id="UP000051085"/>
    </source>
</evidence>
<feature type="transmembrane region" description="Helical" evidence="1">
    <location>
        <begin position="9"/>
        <end position="29"/>
    </location>
</feature>
<reference evidence="2 3" key="1">
    <citation type="journal article" date="2015" name="Genome Announc.">
        <title>Expanding the biotechnology potential of lactobacilli through comparative genomics of 213 strains and associated genera.</title>
        <authorList>
            <person name="Sun Z."/>
            <person name="Harris H.M."/>
            <person name="McCann A."/>
            <person name="Guo C."/>
            <person name="Argimon S."/>
            <person name="Zhang W."/>
            <person name="Yang X."/>
            <person name="Jeffery I.B."/>
            <person name="Cooney J.C."/>
            <person name="Kagawa T.F."/>
            <person name="Liu W."/>
            <person name="Song Y."/>
            <person name="Salvetti E."/>
            <person name="Wrobel A."/>
            <person name="Rasinkangas P."/>
            <person name="Parkhill J."/>
            <person name="Rea M.C."/>
            <person name="O'Sullivan O."/>
            <person name="Ritari J."/>
            <person name="Douillard F.P."/>
            <person name="Paul Ross R."/>
            <person name="Yang R."/>
            <person name="Briner A.E."/>
            <person name="Felis G.E."/>
            <person name="de Vos W.M."/>
            <person name="Barrangou R."/>
            <person name="Klaenhammer T.R."/>
            <person name="Caufield P.W."/>
            <person name="Cui Y."/>
            <person name="Zhang H."/>
            <person name="O'Toole P.W."/>
        </authorList>
    </citation>
    <scope>NUCLEOTIDE SEQUENCE [LARGE SCALE GENOMIC DNA]</scope>
    <source>
        <strain evidence="2 3">DSM 8475</strain>
    </source>
</reference>
<gene>
    <name evidence="2" type="ORF">FD34_GL000366</name>
</gene>
<organism evidence="2 3">
    <name type="scientific">Limosilactobacillus pontis DSM 8475</name>
    <dbReference type="NCBI Taxonomy" id="1423794"/>
    <lineage>
        <taxon>Bacteria</taxon>
        <taxon>Bacillati</taxon>
        <taxon>Bacillota</taxon>
        <taxon>Bacilli</taxon>
        <taxon>Lactobacillales</taxon>
        <taxon>Lactobacillaceae</taxon>
        <taxon>Limosilactobacillus</taxon>
    </lineage>
</organism>
<evidence type="ECO:0000256" key="1">
    <source>
        <dbReference type="SAM" id="Phobius"/>
    </source>
</evidence>
<dbReference type="GeneID" id="87978959"/>
<sequence>MKAEYLIKIILPTFIIFAVLVWLTAAHVISGWLMYLLWVLGFVCANLWVTRVTAKRSYHRLRKQREEEAKQRKNE</sequence>
<proteinExistence type="predicted"/>
<evidence type="ECO:0000313" key="2">
    <source>
        <dbReference type="EMBL" id="KRM35879.1"/>
    </source>
</evidence>
<dbReference type="AlphaFoldDB" id="A0A922PUC2"/>
<name>A0A922PUC2_9LACO</name>
<protein>
    <submittedName>
        <fullName evidence="2">Uncharacterized protein</fullName>
    </submittedName>
</protein>
<dbReference type="EMBL" id="AZGO01000058">
    <property type="protein sequence ID" value="KRM35879.1"/>
    <property type="molecule type" value="Genomic_DNA"/>
</dbReference>
<dbReference type="RefSeq" id="WP_057807592.1">
    <property type="nucleotide sequence ID" value="NZ_AZGO01000058.1"/>
</dbReference>
<keyword evidence="1" id="KW-0812">Transmembrane</keyword>
<feature type="transmembrane region" description="Helical" evidence="1">
    <location>
        <begin position="35"/>
        <end position="54"/>
    </location>
</feature>